<feature type="region of interest" description="Disordered" evidence="1">
    <location>
        <begin position="831"/>
        <end position="856"/>
    </location>
</feature>
<organism evidence="2 3">
    <name type="scientific">Monoraphidium neglectum</name>
    <dbReference type="NCBI Taxonomy" id="145388"/>
    <lineage>
        <taxon>Eukaryota</taxon>
        <taxon>Viridiplantae</taxon>
        <taxon>Chlorophyta</taxon>
        <taxon>core chlorophytes</taxon>
        <taxon>Chlorophyceae</taxon>
        <taxon>CS clade</taxon>
        <taxon>Sphaeropleales</taxon>
        <taxon>Selenastraceae</taxon>
        <taxon>Monoraphidium</taxon>
    </lineage>
</organism>
<evidence type="ECO:0000313" key="2">
    <source>
        <dbReference type="EMBL" id="KIZ05533.1"/>
    </source>
</evidence>
<feature type="compositionally biased region" description="Gly residues" evidence="1">
    <location>
        <begin position="406"/>
        <end position="417"/>
    </location>
</feature>
<sequence length="1310" mass="132870">MTEAEIGPVRDQLYSDKQKIRKSSWHDSGSWHPAPPPAPCAVASWPGLVDVYLRHLKKGGDLAAKRSGGDVAGVRLLRRIVAAADDEERCGPHACHVLRRTPQLFAFVGDALHTPDAFKGGTGTELCMLLQKQLLSNPAYCQRVPVAKFIEVLGPIMDHMESLLDPQAPPASRAHASTQRGAPPGGSGVIAPSEELQRLSGLVLALLTQAPGVLPPGTAQDVLVFLGNVIKAMNEQREFSKTALNALQALQHLLLACGHSLRGVPLYEQASHVQMYIKRAWREGRLPRFKEALYGYCRAALRLGLLQALGPVAVSEVQQLVLNDLTADEFSWDTEGGQPGAPLARHHAALAALAGDLFHYGQAFHEQQQQQHTSAVAAAQPSQPHPQQQQQQQQGCGQQRRRRAGRGSGSDGGGSDGGDVDADDEVMGEEELLELPKKRSRKRWDELLWLLRVARELALTWPTLLHPVATSPPPNGAPLTVAAGAARRQQPEREAQAAEAGRLWQGVFDATLNFGAASRGAKGGPGAAAAAAHQHQHQHGAAAACFGLLPAVQEAASWLLQSQLSCRLLAAAAGAPNAAALAARLRPLWAAPLRDPEAALLATIASCGRLAGAGREDGDLLGSLVTACIQTITGGGPGGASATALAAAPPLGPRPPVLAALHALLLAPPALGGAALLELDSEGARAAPDDEALGATGAGAPLVGSGTLAARVLAQVDAWEAGLAPPSLLQSPALAAEAAAASAAGSSLGAGLAAARSGAAAAAAAVPSAPGGACGSAVGLACGWWAPDAEASLAERQLSALEPAWQRLARRLEAARAAGVAARVAALDESERCGGGGGGGGVEDEDEAAEGGAGGAGGARQLIGALQDISGRLEIRVARPPFGAPEGAAAAAAAAAAVATAEAARLHLLPLLQAATAAAALSAAAAAQRAPPPKTIELAASQEEPMHVDCDLRDDRAARPLAAPLHAGREDVAALLGPQLCLAVASALLCAGPALVALLPDPSTFYSGAPLLRQLSLLSSEISRLGRLRHGAVADVAAALVGACGLLEGAAQSAAAAAAAAAEAGADLDAGRDARAREPATLDAGFDDDLDFGKVPAFKRPAATPAVLTTHPATNAAAALQATQVAAAAAAGSAAGHAAAAAASGGLFGGKAYGGAQGVEGSALRVLRALAEADGAAVSGCVLRLWQAVHSTKGAAPAEQLVEEMADVMVTAVCSGTWLDARSAVMMLDQRQGLLSGKAHGPARVSAALALLCRLAAAAAARGAAGALLETRAERRRHETASAGAQGEGEAMEDDCEEEDTVMDSMTDVR</sequence>
<feature type="region of interest" description="Disordered" evidence="1">
    <location>
        <begin position="369"/>
        <end position="425"/>
    </location>
</feature>
<feature type="compositionally biased region" description="Low complexity" evidence="1">
    <location>
        <begin position="369"/>
        <end position="398"/>
    </location>
</feature>
<dbReference type="EMBL" id="KK100493">
    <property type="protein sequence ID" value="KIZ05533.1"/>
    <property type="molecule type" value="Genomic_DNA"/>
</dbReference>
<gene>
    <name evidence="2" type="ORF">MNEG_2420</name>
</gene>
<keyword evidence="3" id="KW-1185">Reference proteome</keyword>
<dbReference type="Proteomes" id="UP000054498">
    <property type="component" value="Unassembled WGS sequence"/>
</dbReference>
<dbReference type="PANTHER" id="PTHR48125:SF10">
    <property type="entry name" value="OS12G0136300 PROTEIN"/>
    <property type="match status" value="1"/>
</dbReference>
<protein>
    <submittedName>
        <fullName evidence="2">Uncharacterized protein</fullName>
    </submittedName>
</protein>
<evidence type="ECO:0000313" key="3">
    <source>
        <dbReference type="Proteomes" id="UP000054498"/>
    </source>
</evidence>
<reference evidence="2 3" key="1">
    <citation type="journal article" date="2013" name="BMC Genomics">
        <title>Reconstruction of the lipid metabolism for the microalga Monoraphidium neglectum from its genome sequence reveals characteristics suitable for biofuel production.</title>
        <authorList>
            <person name="Bogen C."/>
            <person name="Al-Dilaimi A."/>
            <person name="Albersmeier A."/>
            <person name="Wichmann J."/>
            <person name="Grundmann M."/>
            <person name="Rupp O."/>
            <person name="Lauersen K.J."/>
            <person name="Blifernez-Klassen O."/>
            <person name="Kalinowski J."/>
            <person name="Goesmann A."/>
            <person name="Mussgnug J.H."/>
            <person name="Kruse O."/>
        </authorList>
    </citation>
    <scope>NUCLEOTIDE SEQUENCE [LARGE SCALE GENOMIC DNA]</scope>
    <source>
        <strain evidence="2 3">SAG 48.87</strain>
    </source>
</reference>
<dbReference type="PANTHER" id="PTHR48125">
    <property type="entry name" value="LP07818P1"/>
    <property type="match status" value="1"/>
</dbReference>
<proteinExistence type="predicted"/>
<dbReference type="KEGG" id="mng:MNEG_2420"/>
<feature type="region of interest" description="Disordered" evidence="1">
    <location>
        <begin position="164"/>
        <end position="190"/>
    </location>
</feature>
<name>A0A0D2K504_9CHLO</name>
<feature type="compositionally biased region" description="Acidic residues" evidence="1">
    <location>
        <begin position="1290"/>
        <end position="1302"/>
    </location>
</feature>
<dbReference type="GeneID" id="25735298"/>
<dbReference type="STRING" id="145388.A0A0D2K504"/>
<accession>A0A0D2K504</accession>
<feature type="region of interest" description="Disordered" evidence="1">
    <location>
        <begin position="1275"/>
        <end position="1310"/>
    </location>
</feature>
<dbReference type="RefSeq" id="XP_013904552.1">
    <property type="nucleotide sequence ID" value="XM_014049098.1"/>
</dbReference>
<evidence type="ECO:0000256" key="1">
    <source>
        <dbReference type="SAM" id="MobiDB-lite"/>
    </source>
</evidence>